<name>A0A2L2XAD3_9FIRM</name>
<accession>A0A2L2XAD3</accession>
<comment type="caution">
    <text evidence="2">The sequence shown here is derived from an EMBL/GenBank/DDBJ whole genome shotgun (WGS) entry which is preliminary data.</text>
</comment>
<dbReference type="AlphaFoldDB" id="A0A2L2XAD3"/>
<reference evidence="3" key="1">
    <citation type="submission" date="2018-02" db="EMBL/GenBank/DDBJ databases">
        <title>Genome sequence of Desulfocucumis palustris strain NAW-5.</title>
        <authorList>
            <person name="Watanabe M."/>
            <person name="Kojima H."/>
            <person name="Fukui M."/>
        </authorList>
    </citation>
    <scope>NUCLEOTIDE SEQUENCE [LARGE SCALE GENOMIC DNA]</scope>
    <source>
        <strain evidence="3">NAW-5</strain>
    </source>
</reference>
<evidence type="ECO:0000313" key="3">
    <source>
        <dbReference type="Proteomes" id="UP000239549"/>
    </source>
</evidence>
<dbReference type="Pfam" id="PF21607">
    <property type="entry name" value="FabD_helical_ins"/>
    <property type="match status" value="1"/>
</dbReference>
<dbReference type="NCBIfam" id="TIGR02814">
    <property type="entry name" value="pfaD_fam"/>
    <property type="match status" value="1"/>
</dbReference>
<keyword evidence="3" id="KW-1185">Reference proteome</keyword>
<dbReference type="Gene3D" id="3.20.20.70">
    <property type="entry name" value="Aldolase class I"/>
    <property type="match status" value="1"/>
</dbReference>
<evidence type="ECO:0000259" key="1">
    <source>
        <dbReference type="Pfam" id="PF21607"/>
    </source>
</evidence>
<gene>
    <name evidence="2" type="ORF">DCCM_2109</name>
</gene>
<feature type="domain" description="[Acyl-carrier-protein] S-malonyltransferase-like inserted helical" evidence="1">
    <location>
        <begin position="275"/>
        <end position="351"/>
    </location>
</feature>
<dbReference type="InterPro" id="IPR013785">
    <property type="entry name" value="Aldolase_TIM"/>
</dbReference>
<dbReference type="PANTHER" id="PTHR32332:SF20">
    <property type="entry name" value="2-NITROPROPANE DIOXYGENASE-LIKE PROTEIN"/>
    <property type="match status" value="1"/>
</dbReference>
<protein>
    <submittedName>
        <fullName evidence="2">Malonyl CoA-acyl carrier protein transacylase</fullName>
    </submittedName>
</protein>
<dbReference type="SUPFAM" id="SSF51412">
    <property type="entry name" value="Inosine monophosphate dehydrogenase (IMPDH)"/>
    <property type="match status" value="1"/>
</dbReference>
<evidence type="ECO:0000313" key="2">
    <source>
        <dbReference type="EMBL" id="GBF33012.1"/>
    </source>
</evidence>
<dbReference type="InterPro" id="IPR049489">
    <property type="entry name" value="FabD-like_helical_ins"/>
</dbReference>
<dbReference type="EMBL" id="BFAV01000071">
    <property type="protein sequence ID" value="GBF33012.1"/>
    <property type="molecule type" value="Genomic_DNA"/>
</dbReference>
<proteinExistence type="predicted"/>
<organism evidence="2 3">
    <name type="scientific">Desulfocucumis palustris</name>
    <dbReference type="NCBI Taxonomy" id="1898651"/>
    <lineage>
        <taxon>Bacteria</taxon>
        <taxon>Bacillati</taxon>
        <taxon>Bacillota</taxon>
        <taxon>Clostridia</taxon>
        <taxon>Eubacteriales</taxon>
        <taxon>Desulfocucumaceae</taxon>
        <taxon>Desulfocucumis</taxon>
    </lineage>
</organism>
<dbReference type="InterPro" id="IPR014179">
    <property type="entry name" value="PfaD-like_TIM-barrel"/>
</dbReference>
<dbReference type="CDD" id="cd04742">
    <property type="entry name" value="NPD_FabD"/>
    <property type="match status" value="1"/>
</dbReference>
<dbReference type="Proteomes" id="UP000239549">
    <property type="component" value="Unassembled WGS sequence"/>
</dbReference>
<dbReference type="PANTHER" id="PTHR32332">
    <property type="entry name" value="2-NITROPROPANE DIOXYGENASE"/>
    <property type="match status" value="1"/>
</dbReference>
<sequence>MMGFLGSGGLKISQIENAIKYIKNELPGGQAYGVNLVHNPTIPEMEDKMVDLFLEYGVRTIEASAFFYITPALIRYRAKGLTRNHDGKVIALNKIIAKLSRPEVAEVFLSPARERILTKLLAENKITQEEADLSKEIPIADDICVEADSGGHTDAGVAYVLMPAMIKLRDEMMEKYQYHKKIRVGAAGGIGTPVAAAAAFILGADFILTGSINQCTVEAGTSNAVKDLLQQINVQDTEYAPAGDMFELGARVQVLKKGLFFPARANKLYDLYRRYNSLNEIDEKTRIQIQEKYFKKSFEEVYENVKSFYPAKEIERAEFNPKHKMALIFKWYFGYSTRLALSGSEESKVDYQVHCGPALGAFNQWVKGTSLENWKNRHVDEIGEKLMAETAELLNHRIKSFEKSFC</sequence>